<name>A0A2S8JBX2_RHOOP</name>
<dbReference type="EMBL" id="PUIO01000015">
    <property type="protein sequence ID" value="PQP24142.1"/>
    <property type="molecule type" value="Genomic_DNA"/>
</dbReference>
<comment type="caution">
    <text evidence="1">The sequence shown here is derived from an EMBL/GenBank/DDBJ whole genome shotgun (WGS) entry which is preliminary data.</text>
</comment>
<evidence type="ECO:0000313" key="2">
    <source>
        <dbReference type="Proteomes" id="UP000239290"/>
    </source>
</evidence>
<dbReference type="RefSeq" id="WP_105415273.1">
    <property type="nucleotide sequence ID" value="NZ_PUIO01000015.1"/>
</dbReference>
<dbReference type="Proteomes" id="UP000239290">
    <property type="component" value="Unassembled WGS sequence"/>
</dbReference>
<organism evidence="1 2">
    <name type="scientific">Rhodococcus opacus</name>
    <name type="common">Nocardia opaca</name>
    <dbReference type="NCBI Taxonomy" id="37919"/>
    <lineage>
        <taxon>Bacteria</taxon>
        <taxon>Bacillati</taxon>
        <taxon>Actinomycetota</taxon>
        <taxon>Actinomycetes</taxon>
        <taxon>Mycobacteriales</taxon>
        <taxon>Nocardiaceae</taxon>
        <taxon>Rhodococcus</taxon>
    </lineage>
</organism>
<protein>
    <submittedName>
        <fullName evidence="1">Uncharacterized protein</fullName>
    </submittedName>
</protein>
<dbReference type="AlphaFoldDB" id="A0A2S8JBX2"/>
<gene>
    <name evidence="1" type="ORF">C5613_14780</name>
</gene>
<evidence type="ECO:0000313" key="1">
    <source>
        <dbReference type="EMBL" id="PQP24142.1"/>
    </source>
</evidence>
<sequence>MSDEHLIDQRTAHRKAARELTEITTLREHQCQRRHATLLEFAQCAIPNSTAQSSHSGEWVVASYCSDVIFGGAGPKFLMYPTFGSAARAYDNANVWSCYAEKCRGLHSIRLVIPS</sequence>
<reference evidence="2" key="1">
    <citation type="submission" date="2018-02" db="EMBL/GenBank/DDBJ databases">
        <title>Draft genome sequencing of Rhodococcus opacus KU647198.</title>
        <authorList>
            <person name="Zheng B.-X."/>
        </authorList>
    </citation>
    <scope>NUCLEOTIDE SEQUENCE [LARGE SCALE GENOMIC DNA]</scope>
    <source>
        <strain evidence="2">04-OD7</strain>
    </source>
</reference>
<accession>A0A2S8JBX2</accession>
<proteinExistence type="predicted"/>